<gene>
    <name evidence="2" type="ORF">SAMN04488509_11358</name>
</gene>
<feature type="region of interest" description="Disordered" evidence="1">
    <location>
        <begin position="1"/>
        <end position="65"/>
    </location>
</feature>
<dbReference type="AlphaFoldDB" id="A0A1G6ZCP6"/>
<reference evidence="2 3" key="1">
    <citation type="submission" date="2016-10" db="EMBL/GenBank/DDBJ databases">
        <authorList>
            <person name="de Groot N.N."/>
        </authorList>
    </citation>
    <scope>NUCLEOTIDE SEQUENCE [LARGE SCALE GENOMIC DNA]</scope>
    <source>
        <strain evidence="2 3">DSM 16957</strain>
    </source>
</reference>
<evidence type="ECO:0000313" key="2">
    <source>
        <dbReference type="EMBL" id="SDE00454.1"/>
    </source>
</evidence>
<proteinExistence type="predicted"/>
<evidence type="ECO:0000256" key="1">
    <source>
        <dbReference type="SAM" id="MobiDB-lite"/>
    </source>
</evidence>
<dbReference type="Proteomes" id="UP000199603">
    <property type="component" value="Unassembled WGS sequence"/>
</dbReference>
<evidence type="ECO:0000313" key="3">
    <source>
        <dbReference type="Proteomes" id="UP000199603"/>
    </source>
</evidence>
<keyword evidence="3" id="KW-1185">Reference proteome</keyword>
<accession>A0A1G6ZCP6</accession>
<feature type="region of interest" description="Disordered" evidence="1">
    <location>
        <begin position="83"/>
        <end position="126"/>
    </location>
</feature>
<feature type="region of interest" description="Disordered" evidence="1">
    <location>
        <begin position="325"/>
        <end position="442"/>
    </location>
</feature>
<organism evidence="2 3">
    <name type="scientific">Aquimonas voraii</name>
    <dbReference type="NCBI Taxonomy" id="265719"/>
    <lineage>
        <taxon>Bacteria</taxon>
        <taxon>Pseudomonadati</taxon>
        <taxon>Pseudomonadota</taxon>
        <taxon>Gammaproteobacteria</taxon>
        <taxon>Lysobacterales</taxon>
        <taxon>Lysobacteraceae</taxon>
        <taxon>Aquimonas</taxon>
    </lineage>
</organism>
<dbReference type="EMBL" id="FNAG01000013">
    <property type="protein sequence ID" value="SDE00454.1"/>
    <property type="molecule type" value="Genomic_DNA"/>
</dbReference>
<name>A0A1G6ZCP6_9GAMM</name>
<feature type="compositionally biased region" description="Polar residues" evidence="1">
    <location>
        <begin position="361"/>
        <end position="370"/>
    </location>
</feature>
<protein>
    <submittedName>
        <fullName evidence="2">Uncharacterized protein</fullName>
    </submittedName>
</protein>
<sequence>MIRSANSRERKLHQAQFSPGSSVCRRNAQIAPPGQLGVRPATLSRQKAGVVAQDDGLPRHQTQRRAKRMFSLLQGASLRRAESERMLSVRRQGLSPRELSSLGEHGRSSSTGHLAHQRGHQLGGRAVHQAHFRDSVRLQPCCSTGTGPPLARNTRSALHAINHVAECFRARATLCQSQALKRPEPGPCARNAFADLAVLIFRLEDIVDLGLRRGQRLLLLRGQLRHSFHHAQDFDDMGECRLKAIHVPLLDAAILPIPGHVHGKLDFIQQGFGLGALIILGRNGSTTFRRTSRAEIPGRDHQWQSDQNSQQHSKQFHWIFLTGRRHQVQQSGAPDASATRKRRGRDDVGALFRRLGRRRTSTVGTVQGRSLRTCLKQLRPPGSKSSPQERKTQGPAQPALAARCTAMRWKPREVRPAPPDPPAFDQRKRRTRRPVPPGLLNR</sequence>